<dbReference type="Proteomes" id="UP000196138">
    <property type="component" value="Chromosome"/>
</dbReference>
<dbReference type="KEGG" id="cser:CCO03_16230"/>
<dbReference type="RefSeq" id="WP_087282722.1">
    <property type="nucleotide sequence ID" value="NZ_CP021455.1"/>
</dbReference>
<dbReference type="EMBL" id="CP021455">
    <property type="protein sequence ID" value="ARU06007.1"/>
    <property type="molecule type" value="Genomic_DNA"/>
</dbReference>
<proteinExistence type="predicted"/>
<dbReference type="AlphaFoldDB" id="A0A1Y0EQS4"/>
<organism evidence="1 2">
    <name type="scientific">Comamonas serinivorans</name>
    <dbReference type="NCBI Taxonomy" id="1082851"/>
    <lineage>
        <taxon>Bacteria</taxon>
        <taxon>Pseudomonadati</taxon>
        <taxon>Pseudomonadota</taxon>
        <taxon>Betaproteobacteria</taxon>
        <taxon>Burkholderiales</taxon>
        <taxon>Comamonadaceae</taxon>
        <taxon>Comamonas</taxon>
    </lineage>
</organism>
<keyword evidence="2" id="KW-1185">Reference proteome</keyword>
<dbReference type="Pfam" id="PF10706">
    <property type="entry name" value="Aminoglyc_resit"/>
    <property type="match status" value="1"/>
</dbReference>
<dbReference type="Gene3D" id="3.30.460.40">
    <property type="match status" value="1"/>
</dbReference>
<dbReference type="InterPro" id="IPR019646">
    <property type="entry name" value="Aminoglyc_AdlTrfase"/>
</dbReference>
<protein>
    <recommendedName>
        <fullName evidence="3">Amino acid transporter</fullName>
    </recommendedName>
</protein>
<accession>A0A1Y0EQS4</accession>
<evidence type="ECO:0000313" key="1">
    <source>
        <dbReference type="EMBL" id="ARU06007.1"/>
    </source>
</evidence>
<evidence type="ECO:0008006" key="3">
    <source>
        <dbReference type="Google" id="ProtNLM"/>
    </source>
</evidence>
<gene>
    <name evidence="1" type="ORF">CCO03_16230</name>
</gene>
<sequence>MHPEDDVPDHEAWMPWSPQQLAQRLQGLSEPWCVVGGWALDLWHGRQTRPHGDLGFAVLREHLPVFMARLSDLRFFAARQGVLTPCPAGAALPEAAQFWGLDPATRRWCVDLMVEPGTPDTWVFKRQADLTGARVDMVRGLEPTSANEEPGVRVPHLCPAAVLLFKAKATRDKDEADFERALPRLSEAERAWLSAALSRTAPGHPWLQRLARREVGEA</sequence>
<reference evidence="1 2" key="1">
    <citation type="submission" date="2017-05" db="EMBL/GenBank/DDBJ databases">
        <authorList>
            <person name="Song R."/>
            <person name="Chenine A.L."/>
            <person name="Ruprecht R.M."/>
        </authorList>
    </citation>
    <scope>NUCLEOTIDE SEQUENCE [LARGE SCALE GENOMIC DNA]</scope>
    <source>
        <strain evidence="1 2">DSM 26136</strain>
    </source>
</reference>
<evidence type="ECO:0000313" key="2">
    <source>
        <dbReference type="Proteomes" id="UP000196138"/>
    </source>
</evidence>
<dbReference type="OrthoDB" id="9800567at2"/>
<name>A0A1Y0EQS4_9BURK</name>